<gene>
    <name evidence="3" type="ORF">BIFBRE_04108</name>
</gene>
<proteinExistence type="predicted"/>
<name>D4BPU3_BIFBR</name>
<evidence type="ECO:0000313" key="4">
    <source>
        <dbReference type="Proteomes" id="UP000003191"/>
    </source>
</evidence>
<evidence type="ECO:0000256" key="2">
    <source>
        <dbReference type="SAM" id="Phobius"/>
    </source>
</evidence>
<feature type="region of interest" description="Disordered" evidence="1">
    <location>
        <begin position="17"/>
        <end position="54"/>
    </location>
</feature>
<dbReference type="EMBL" id="ACCG02000009">
    <property type="protein sequence ID" value="EFE89680.1"/>
    <property type="molecule type" value="Genomic_DNA"/>
</dbReference>
<feature type="compositionally biased region" description="Polar residues" evidence="1">
    <location>
        <begin position="29"/>
        <end position="47"/>
    </location>
</feature>
<reference evidence="3 4" key="1">
    <citation type="submission" date="2010-02" db="EMBL/GenBank/DDBJ databases">
        <authorList>
            <person name="Weinstock G."/>
            <person name="Sodergren E."/>
            <person name="Clifton S."/>
            <person name="Fulton L."/>
            <person name="Fulton B."/>
            <person name="Courtney L."/>
            <person name="Fronick C."/>
            <person name="Harrison M."/>
            <person name="Strong C."/>
            <person name="Farmer C."/>
            <person name="Delahaunty K."/>
            <person name="Markovic C."/>
            <person name="Hall O."/>
            <person name="Minx P."/>
            <person name="Tomlinson C."/>
            <person name="Mitreva M."/>
            <person name="Nelson J."/>
            <person name="Hou S."/>
            <person name="Wollam A."/>
            <person name="Pepin K.H."/>
            <person name="Johnson M."/>
            <person name="Bhonagiri V."/>
            <person name="Zhang X."/>
            <person name="Suruliraj S."/>
            <person name="Warren W."/>
            <person name="Chinwalla A."/>
            <person name="Mardis E.R."/>
            <person name="Wilson R.K."/>
        </authorList>
    </citation>
    <scope>NUCLEOTIDE SEQUENCE [LARGE SCALE GENOMIC DNA]</scope>
    <source>
        <strain evidence="3 4">DSM 20213</strain>
    </source>
</reference>
<feature type="transmembrane region" description="Helical" evidence="2">
    <location>
        <begin position="102"/>
        <end position="121"/>
    </location>
</feature>
<keyword evidence="2" id="KW-1133">Transmembrane helix</keyword>
<dbReference type="HOGENOM" id="CLU_070751_0_0_11"/>
<feature type="transmembrane region" description="Helical" evidence="2">
    <location>
        <begin position="77"/>
        <end position="96"/>
    </location>
</feature>
<accession>D4BPU3</accession>
<feature type="transmembrane region" description="Helical" evidence="2">
    <location>
        <begin position="133"/>
        <end position="155"/>
    </location>
</feature>
<dbReference type="Pfam" id="PF09997">
    <property type="entry name" value="DUF2238"/>
    <property type="match status" value="1"/>
</dbReference>
<feature type="transmembrane region" description="Helical" evidence="2">
    <location>
        <begin position="281"/>
        <end position="299"/>
    </location>
</feature>
<dbReference type="InterPro" id="IPR014509">
    <property type="entry name" value="YjdF-like"/>
</dbReference>
<keyword evidence="4" id="KW-1185">Reference proteome</keyword>
<keyword evidence="2" id="KW-0472">Membrane</keyword>
<comment type="caution">
    <text evidence="3">The sequence shown here is derived from an EMBL/GenBank/DDBJ whole genome shotgun (WGS) entry which is preliminary data.</text>
</comment>
<feature type="compositionally biased region" description="Basic and acidic residues" evidence="1">
    <location>
        <begin position="17"/>
        <end position="27"/>
    </location>
</feature>
<evidence type="ECO:0000313" key="3">
    <source>
        <dbReference type="EMBL" id="EFE89680.1"/>
    </source>
</evidence>
<keyword evidence="2" id="KW-0812">Transmembrane</keyword>
<feature type="transmembrane region" description="Helical" evidence="2">
    <location>
        <begin position="194"/>
        <end position="214"/>
    </location>
</feature>
<protein>
    <submittedName>
        <fullName evidence="3">Uncharacterized protein</fullName>
    </submittedName>
</protein>
<dbReference type="Proteomes" id="UP000003191">
    <property type="component" value="Unassembled WGS sequence"/>
</dbReference>
<feature type="transmembrane region" description="Helical" evidence="2">
    <location>
        <begin position="161"/>
        <end position="182"/>
    </location>
</feature>
<dbReference type="AlphaFoldDB" id="D4BPU3"/>
<evidence type="ECO:0000256" key="1">
    <source>
        <dbReference type="SAM" id="MobiDB-lite"/>
    </source>
</evidence>
<sequence>MNAFSCKSDRLAREQCEKEARMTEKQSRKQTTTYANLQNDQSGQPQQGKPRKPSLHARWKTMSQAMGMEIREHKSSFAVYVVLRMLVLAMAILQFFNGNYENVFLCILTLLLLLAPAFIQVQFRIELPSVLEVIVLVFAFSAEILGEISSFYEIFPFWDTVLHTMNGFLAAAIGFSLVDLLNRSDRVKFELSPLYLAIVSFCFSMTIGVIWEFFEFGMDQLFGFDMQKDAIVHSISSVMLDPTHTNHAIHISDITQVTVNGQNLDLGGYLDIGLIDTMEDLIVNFIGAVVFSVFGFLYVKNRGKKDSIISRFVPHRKSADRDYLRLVIDGGKATDVDSADGAAASAGSASTISAVTAKP</sequence>
<dbReference type="STRING" id="1685.RY69_794"/>
<organism evidence="3 4">
    <name type="scientific">Bifidobacterium breve DSM 20213 = JCM 1192</name>
    <dbReference type="NCBI Taxonomy" id="518634"/>
    <lineage>
        <taxon>Bacteria</taxon>
        <taxon>Bacillati</taxon>
        <taxon>Actinomycetota</taxon>
        <taxon>Actinomycetes</taxon>
        <taxon>Bifidobacteriales</taxon>
        <taxon>Bifidobacteriaceae</taxon>
        <taxon>Bifidobacterium</taxon>
    </lineage>
</organism>
<dbReference type="PATRIC" id="fig|518634.7.peg.1132"/>